<keyword evidence="3" id="KW-1185">Reference proteome</keyword>
<dbReference type="PANTHER" id="PTHR12110:SF53">
    <property type="entry name" value="BLR5974 PROTEIN"/>
    <property type="match status" value="1"/>
</dbReference>
<organism evidence="2 3">
    <name type="scientific">Ructibacterium gallinarum</name>
    <dbReference type="NCBI Taxonomy" id="2779355"/>
    <lineage>
        <taxon>Bacteria</taxon>
        <taxon>Bacillati</taxon>
        <taxon>Bacillota</taxon>
        <taxon>Clostridia</taxon>
        <taxon>Eubacteriales</taxon>
        <taxon>Oscillospiraceae</taxon>
        <taxon>Ructibacterium</taxon>
    </lineage>
</organism>
<dbReference type="Gene3D" id="3.20.20.150">
    <property type="entry name" value="Divalent-metal-dependent TIM barrel enzymes"/>
    <property type="match status" value="1"/>
</dbReference>
<name>A0A9D5M324_9FIRM</name>
<feature type="domain" description="Xylose isomerase-like TIM barrel" evidence="1">
    <location>
        <begin position="25"/>
        <end position="281"/>
    </location>
</feature>
<dbReference type="InterPro" id="IPR050312">
    <property type="entry name" value="IolE/XylAMocC-like"/>
</dbReference>
<evidence type="ECO:0000259" key="1">
    <source>
        <dbReference type="Pfam" id="PF01261"/>
    </source>
</evidence>
<dbReference type="Proteomes" id="UP000806542">
    <property type="component" value="Unassembled WGS sequence"/>
</dbReference>
<dbReference type="RefSeq" id="WP_226393167.1">
    <property type="nucleotide sequence ID" value="NZ_JADCKB010000019.1"/>
</dbReference>
<dbReference type="InterPro" id="IPR036237">
    <property type="entry name" value="Xyl_isomerase-like_sf"/>
</dbReference>
<proteinExistence type="predicted"/>
<keyword evidence="2" id="KW-0413">Isomerase</keyword>
<dbReference type="GO" id="GO:0016853">
    <property type="term" value="F:isomerase activity"/>
    <property type="evidence" value="ECO:0007669"/>
    <property type="project" value="UniProtKB-KW"/>
</dbReference>
<evidence type="ECO:0000313" key="2">
    <source>
        <dbReference type="EMBL" id="MBE5040613.1"/>
    </source>
</evidence>
<sequence length="287" mass="31569">MKFAVSTYSFSQLMNNGEITQLGCIKKAKELGFDGVELVDIAAYAGDDLNGYAKQLAQEAEKNDIILSNLAFGADLINESNADFQAEIERMKKMIDAAAILKVPSIRHDVLYQLGNYRSFYHALPRLAEGCRIIAEYAAGKGIRTMSENHGFICQDSIRMEQLFHAVDHPNFSLLADIGNFLCVDEDPVTAVSRIAPYAAYVHAKDFLLKSGREGHPGDGFFQTRGGNYLRGTIIGHGVVPVRQCLNALRRAGYNGFITVEFEGMEPALTGIAIGLKNLKTLLKDEI</sequence>
<dbReference type="PANTHER" id="PTHR12110">
    <property type="entry name" value="HYDROXYPYRUVATE ISOMERASE"/>
    <property type="match status" value="1"/>
</dbReference>
<comment type="caution">
    <text evidence="2">The sequence shown here is derived from an EMBL/GenBank/DDBJ whole genome shotgun (WGS) entry which is preliminary data.</text>
</comment>
<evidence type="ECO:0000313" key="3">
    <source>
        <dbReference type="Proteomes" id="UP000806542"/>
    </source>
</evidence>
<dbReference type="SUPFAM" id="SSF51658">
    <property type="entry name" value="Xylose isomerase-like"/>
    <property type="match status" value="1"/>
</dbReference>
<dbReference type="EMBL" id="JADCKB010000019">
    <property type="protein sequence ID" value="MBE5040613.1"/>
    <property type="molecule type" value="Genomic_DNA"/>
</dbReference>
<reference evidence="2" key="1">
    <citation type="submission" date="2020-10" db="EMBL/GenBank/DDBJ databases">
        <title>ChiBAC.</title>
        <authorList>
            <person name="Zenner C."/>
            <person name="Hitch T.C.A."/>
            <person name="Clavel T."/>
        </authorList>
    </citation>
    <scope>NUCLEOTIDE SEQUENCE</scope>
    <source>
        <strain evidence="2">DSM 107454</strain>
    </source>
</reference>
<protein>
    <submittedName>
        <fullName evidence="2">Sugar phosphate isomerase/epimerase</fullName>
    </submittedName>
</protein>
<gene>
    <name evidence="2" type="ORF">INF28_09080</name>
</gene>
<dbReference type="AlphaFoldDB" id="A0A9D5M324"/>
<dbReference type="Pfam" id="PF01261">
    <property type="entry name" value="AP_endonuc_2"/>
    <property type="match status" value="1"/>
</dbReference>
<accession>A0A9D5M324</accession>
<dbReference type="InterPro" id="IPR013022">
    <property type="entry name" value="Xyl_isomerase-like_TIM-brl"/>
</dbReference>